<evidence type="ECO:0000313" key="2">
    <source>
        <dbReference type="Proteomes" id="UP000703269"/>
    </source>
</evidence>
<protein>
    <submittedName>
        <fullName evidence="1">Uncharacterized protein</fullName>
    </submittedName>
</protein>
<evidence type="ECO:0000313" key="1">
    <source>
        <dbReference type="EMBL" id="GJE92886.1"/>
    </source>
</evidence>
<comment type="caution">
    <text evidence="1">The sequence shown here is derived from an EMBL/GenBank/DDBJ whole genome shotgun (WGS) entry which is preliminary data.</text>
</comment>
<proteinExistence type="predicted"/>
<sequence>MSQPSLLHLRNLTANANLRSQLGQKSIQRIMMAGLPGQFRWEFFPQAHFERDEGYIASRSSQFVEWGSIHLLFGRLAQHPQVDADVRGRIDAQKAELFFPACVQRDPPPRSQRDPVVAYGWDRARDAALVKRMQDECAALFLGCDRAAYAEAAPELAQYLKEAGGWYEKLARYITSPLYTRDFGATMKAGAQPLRDMLANMYTKLCILHEAGPNSGLAAPPQVMADLCQNVGLPLLDTLDLPGDAKDEIRNILERAIAMGKVDASVALDINYQGLGAITTGHDFGAVFTTAMDGMDVLNGLGAWVAGLFGFQFIPGLREKLIANEMAKKVKQVGEHLGRPLGLWR</sequence>
<reference evidence="1 2" key="1">
    <citation type="submission" date="2021-08" db="EMBL/GenBank/DDBJ databases">
        <title>Draft Genome Sequence of Phanerochaete sordida strain YK-624.</title>
        <authorList>
            <person name="Mori T."/>
            <person name="Dohra H."/>
            <person name="Suzuki T."/>
            <person name="Kawagishi H."/>
            <person name="Hirai H."/>
        </authorList>
    </citation>
    <scope>NUCLEOTIDE SEQUENCE [LARGE SCALE GENOMIC DNA]</scope>
    <source>
        <strain evidence="1 2">YK-624</strain>
    </source>
</reference>
<organism evidence="1 2">
    <name type="scientific">Phanerochaete sordida</name>
    <dbReference type="NCBI Taxonomy" id="48140"/>
    <lineage>
        <taxon>Eukaryota</taxon>
        <taxon>Fungi</taxon>
        <taxon>Dikarya</taxon>
        <taxon>Basidiomycota</taxon>
        <taxon>Agaricomycotina</taxon>
        <taxon>Agaricomycetes</taxon>
        <taxon>Polyporales</taxon>
        <taxon>Phanerochaetaceae</taxon>
        <taxon>Phanerochaete</taxon>
    </lineage>
</organism>
<keyword evidence="2" id="KW-1185">Reference proteome</keyword>
<gene>
    <name evidence="1" type="ORF">PsYK624_090440</name>
</gene>
<accession>A0A9P3GDG4</accession>
<dbReference type="AlphaFoldDB" id="A0A9P3GDG4"/>
<dbReference type="Proteomes" id="UP000703269">
    <property type="component" value="Unassembled WGS sequence"/>
</dbReference>
<dbReference type="EMBL" id="BPQB01000029">
    <property type="protein sequence ID" value="GJE92886.1"/>
    <property type="molecule type" value="Genomic_DNA"/>
</dbReference>
<name>A0A9P3GDG4_9APHY</name>